<proteinExistence type="predicted"/>
<comment type="caution">
    <text evidence="1">The sequence shown here is derived from an EMBL/GenBank/DDBJ whole genome shotgun (WGS) entry which is preliminary data.</text>
</comment>
<evidence type="ECO:0000313" key="1">
    <source>
        <dbReference type="EMBL" id="MEZ0453247.1"/>
    </source>
</evidence>
<sequence length="41" mass="4804">MENELQVNEALLFEGYTVFELFSEKPIFGDLEDDKCWIGSF</sequence>
<accession>A0ABV4HG25</accession>
<reference evidence="1 2" key="1">
    <citation type="submission" date="2024-06" db="EMBL/GenBank/DDBJ databases">
        <title>Soil Sphingobacterium thalpophilum.</title>
        <authorList>
            <person name="Yang J."/>
            <person name="Li J."/>
        </authorList>
    </citation>
    <scope>NUCLEOTIDE SEQUENCE [LARGE SCALE GENOMIC DNA]</scope>
    <source>
        <strain evidence="1 2">22g91tb</strain>
    </source>
</reference>
<organism evidence="1 2">
    <name type="scientific">Sphingobacterium thalpophilum</name>
    <dbReference type="NCBI Taxonomy" id="259"/>
    <lineage>
        <taxon>Bacteria</taxon>
        <taxon>Pseudomonadati</taxon>
        <taxon>Bacteroidota</taxon>
        <taxon>Sphingobacteriia</taxon>
        <taxon>Sphingobacteriales</taxon>
        <taxon>Sphingobacteriaceae</taxon>
        <taxon>Sphingobacterium</taxon>
    </lineage>
</organism>
<dbReference type="EMBL" id="JBEOQB010000004">
    <property type="protein sequence ID" value="MEZ0453247.1"/>
    <property type="molecule type" value="Genomic_DNA"/>
</dbReference>
<protein>
    <submittedName>
        <fullName evidence="1">Uncharacterized protein</fullName>
    </submittedName>
</protein>
<name>A0ABV4HG25_9SPHI</name>
<dbReference type="Proteomes" id="UP001566204">
    <property type="component" value="Unassembled WGS sequence"/>
</dbReference>
<dbReference type="RefSeq" id="WP_343540195.1">
    <property type="nucleotide sequence ID" value="NZ_CP158797.1"/>
</dbReference>
<evidence type="ECO:0000313" key="2">
    <source>
        <dbReference type="Proteomes" id="UP001566204"/>
    </source>
</evidence>
<keyword evidence="2" id="KW-1185">Reference proteome</keyword>
<gene>
    <name evidence="1" type="ORF">ABTW24_16750</name>
</gene>